<proteinExistence type="predicted"/>
<reference evidence="2" key="1">
    <citation type="submission" date="2016-11" db="UniProtKB">
        <authorList>
            <consortium name="WormBaseParasite"/>
        </authorList>
    </citation>
    <scope>IDENTIFICATION</scope>
    <source>
        <strain evidence="2">KR3021</strain>
    </source>
</reference>
<sequence>MAPPGYISPLDEFQSLNMEIRKKSSEEKRREYLLEKIPAEALEDWDLTEIDLKTSSDLLAVARQFYSEEVTALSIADRIGLINIKVKLLQRKDSYEHALKELLANADFCGFKNKADILLIKCFIDLLPSLVTKNLDLNQPSSIDMESWLLYAKRIDVQRLQYKSVSGQTFRSPPVKLETKGESSSRTDVHDDNPTQTFPDSCVRSGQEKKVYRKQAIGKTSAKALLVGDVESEIVLDTGSDLNYLSENLFSTLSSDIKNGLNVTDIREVVYANQLKGKTMGSILLNISIPFANVVNKQARFHVTADSSTNFLGIDDCCRFKVLSRLEEERKIDSSSIKVETSETPKRIKETLDKYPYLSNDDWSKKPKHSISLDVDDKYVTKQLRSAPFKKEFKEAAREILNQNVERNFIKKVEKVTHDMEICRCMMVSQPDKDPRLVLIPKNINKHLRAEAKVMLTLKDLLKSAGSSMYSTLDIKSAYNLIDIKKEDRKFCCFSTEFGVYQASRLQFGFKDALSHFISVLDKILANIPFTAKFMDDIICYASPDSHKDTVIRIIEELGKANFKLSLKKCHFMKPAVKYIGLETTSDGIFIPNARSDSLARSRSPKSLKELTSILCCLSFYRPFIAKFPELTENLYGKKQFSWSIADEKNFREILRLVSDEVGLHCVTDTSSDFRLCLSFFV</sequence>
<organism evidence="1 2">
    <name type="scientific">Rhabditophanes sp. KR3021</name>
    <dbReference type="NCBI Taxonomy" id="114890"/>
    <lineage>
        <taxon>Eukaryota</taxon>
        <taxon>Metazoa</taxon>
        <taxon>Ecdysozoa</taxon>
        <taxon>Nematoda</taxon>
        <taxon>Chromadorea</taxon>
        <taxon>Rhabditida</taxon>
        <taxon>Tylenchina</taxon>
        <taxon>Panagrolaimomorpha</taxon>
        <taxon>Strongyloidoidea</taxon>
        <taxon>Alloionematidae</taxon>
        <taxon>Rhabditophanes</taxon>
    </lineage>
</organism>
<evidence type="ECO:0000313" key="1">
    <source>
        <dbReference type="Proteomes" id="UP000095286"/>
    </source>
</evidence>
<dbReference type="Proteomes" id="UP000095286">
    <property type="component" value="Unplaced"/>
</dbReference>
<protein>
    <submittedName>
        <fullName evidence="2">Reverse transcriptase domain-containing protein</fullName>
    </submittedName>
</protein>
<name>A0AC35UGH6_9BILA</name>
<evidence type="ECO:0000313" key="2">
    <source>
        <dbReference type="WBParaSite" id="RSKR_0001103700.1"/>
    </source>
</evidence>
<dbReference type="WBParaSite" id="RSKR_0001103700.1">
    <property type="protein sequence ID" value="RSKR_0001103700.1"/>
    <property type="gene ID" value="RSKR_0001103700"/>
</dbReference>
<accession>A0AC35UGH6</accession>